<accession>A0A1B8G922</accession>
<dbReference type="InterPro" id="IPR023398">
    <property type="entry name" value="TIF_eIF4e-like"/>
</dbReference>
<keyword evidence="3" id="KW-1185">Reference proteome</keyword>
<dbReference type="GeneID" id="28842803"/>
<dbReference type="PANTHER" id="PTHR31977:SF1">
    <property type="entry name" value="UPF0696 PROTEIN C11ORF68"/>
    <property type="match status" value="1"/>
</dbReference>
<evidence type="ECO:0000313" key="3">
    <source>
        <dbReference type="Proteomes" id="UP000091956"/>
    </source>
</evidence>
<dbReference type="Pfam" id="PF08939">
    <property type="entry name" value="Bles03"/>
    <property type="match status" value="1"/>
</dbReference>
<evidence type="ECO:0008006" key="4">
    <source>
        <dbReference type="Google" id="ProtNLM"/>
    </source>
</evidence>
<dbReference type="SUPFAM" id="SSF55418">
    <property type="entry name" value="eIF4e-like"/>
    <property type="match status" value="1"/>
</dbReference>
<gene>
    <name evidence="2" type="ORF">VE01_09417</name>
</gene>
<dbReference type="PANTHER" id="PTHR31977">
    <property type="entry name" value="UPF0696 PROTEIN C11ORF68"/>
    <property type="match status" value="1"/>
</dbReference>
<protein>
    <recommendedName>
        <fullName evidence="4">DUF1917 domain-containing protein</fullName>
    </recommendedName>
</protein>
<evidence type="ECO:0000256" key="1">
    <source>
        <dbReference type="ARBA" id="ARBA00010568"/>
    </source>
</evidence>
<dbReference type="EMBL" id="KV460269">
    <property type="protein sequence ID" value="OBT92317.1"/>
    <property type="molecule type" value="Genomic_DNA"/>
</dbReference>
<comment type="similarity">
    <text evidence="1">Belongs to the UPF0696 family.</text>
</comment>
<dbReference type="OrthoDB" id="10067381at2759"/>
<organism evidence="2 3">
    <name type="scientific">Pseudogymnoascus verrucosus</name>
    <dbReference type="NCBI Taxonomy" id="342668"/>
    <lineage>
        <taxon>Eukaryota</taxon>
        <taxon>Fungi</taxon>
        <taxon>Dikarya</taxon>
        <taxon>Ascomycota</taxon>
        <taxon>Pezizomycotina</taxon>
        <taxon>Leotiomycetes</taxon>
        <taxon>Thelebolales</taxon>
        <taxon>Thelebolaceae</taxon>
        <taxon>Pseudogymnoascus</taxon>
    </lineage>
</organism>
<proteinExistence type="inferred from homology"/>
<sequence>MTKFALEQNIAQLSAAIVTRQMCFERDIAVAAIHHMAITKEMTNGKWMLFPPLDRVNHIWSVVAHAVATGHLGLGAKVSPKLGHLETGRKLICIYTYDFSNVEDVIRVLHTLRDLGLVRRNETPIYYKCDAYTYLEIFSGNRWDIRPSLYSSQDGEDELKYSRGF</sequence>
<reference evidence="2 3" key="1">
    <citation type="submission" date="2016-03" db="EMBL/GenBank/DDBJ databases">
        <title>Comparative genomics of Pseudogymnoascus destructans, the fungus causing white-nose syndrome of bats.</title>
        <authorList>
            <person name="Palmer J.M."/>
            <person name="Drees K.P."/>
            <person name="Foster J.T."/>
            <person name="Lindner D.L."/>
        </authorList>
    </citation>
    <scope>NUCLEOTIDE SEQUENCE [LARGE SCALE GENOMIC DNA]</scope>
    <source>
        <strain evidence="2 3">UAMH 10579</strain>
    </source>
</reference>
<dbReference type="Proteomes" id="UP000091956">
    <property type="component" value="Unassembled WGS sequence"/>
</dbReference>
<dbReference type="RefSeq" id="XP_018126050.1">
    <property type="nucleotide sequence ID" value="XM_018278831.1"/>
</dbReference>
<dbReference type="Gene3D" id="3.30.760.10">
    <property type="entry name" value="RNA Cap, Translation Initiation Factor Eif4e"/>
    <property type="match status" value="1"/>
</dbReference>
<reference evidence="3" key="2">
    <citation type="journal article" date="2018" name="Nat. Commun.">
        <title>Extreme sensitivity to ultraviolet light in the fungal pathogen causing white-nose syndrome of bats.</title>
        <authorList>
            <person name="Palmer J.M."/>
            <person name="Drees K.P."/>
            <person name="Foster J.T."/>
            <person name="Lindner D.L."/>
        </authorList>
    </citation>
    <scope>NUCLEOTIDE SEQUENCE [LARGE SCALE GENOMIC DNA]</scope>
    <source>
        <strain evidence="3">UAMH 10579</strain>
    </source>
</reference>
<name>A0A1B8G922_9PEZI</name>
<evidence type="ECO:0000313" key="2">
    <source>
        <dbReference type="EMBL" id="OBT92317.1"/>
    </source>
</evidence>
<dbReference type="AlphaFoldDB" id="A0A1B8G922"/>
<dbReference type="InterPro" id="IPR015034">
    <property type="entry name" value="Bles03"/>
</dbReference>